<dbReference type="Proteomes" id="UP000032452">
    <property type="component" value="Unassembled WGS sequence"/>
</dbReference>
<dbReference type="InterPro" id="IPR014951">
    <property type="entry name" value="DUF1822"/>
</dbReference>
<comment type="caution">
    <text evidence="1">The sequence shown here is derived from an EMBL/GenBank/DDBJ whole genome shotgun (WGS) entry which is preliminary data.</text>
</comment>
<evidence type="ECO:0000313" key="1">
    <source>
        <dbReference type="EMBL" id="KJH69760.1"/>
    </source>
</evidence>
<dbReference type="RefSeq" id="WP_045056809.1">
    <property type="nucleotide sequence ID" value="NZ_CAWMDP010000031.1"/>
</dbReference>
<dbReference type="STRING" id="1618023.UH38_21815"/>
<evidence type="ECO:0008006" key="3">
    <source>
        <dbReference type="Google" id="ProtNLM"/>
    </source>
</evidence>
<name>A0A0D8ZM03_9CYAN</name>
<dbReference type="EMBL" id="JYON01000034">
    <property type="protein sequence ID" value="KJH69760.1"/>
    <property type="molecule type" value="Genomic_DNA"/>
</dbReference>
<dbReference type="Pfam" id="PF08852">
    <property type="entry name" value="DUF1822"/>
    <property type="match status" value="1"/>
</dbReference>
<gene>
    <name evidence="1" type="ORF">UH38_21815</name>
</gene>
<organism evidence="1 2">
    <name type="scientific">Aliterella atlantica CENA595</name>
    <dbReference type="NCBI Taxonomy" id="1618023"/>
    <lineage>
        <taxon>Bacteria</taxon>
        <taxon>Bacillati</taxon>
        <taxon>Cyanobacteriota</taxon>
        <taxon>Cyanophyceae</taxon>
        <taxon>Chroococcidiopsidales</taxon>
        <taxon>Aliterellaceae</taxon>
        <taxon>Aliterella</taxon>
    </lineage>
</organism>
<reference evidence="1 2" key="1">
    <citation type="submission" date="2015-02" db="EMBL/GenBank/DDBJ databases">
        <title>Draft genome of a novel marine cyanobacterium (Chroococcales) isolated from South Atlantic Ocean.</title>
        <authorList>
            <person name="Rigonato J."/>
            <person name="Alvarenga D.O."/>
            <person name="Branco L.H."/>
            <person name="Varani A.M."/>
            <person name="Brandini F.P."/>
            <person name="Fiore M.F."/>
        </authorList>
    </citation>
    <scope>NUCLEOTIDE SEQUENCE [LARGE SCALE GENOMIC DNA]</scope>
    <source>
        <strain evidence="1 2">CENA595</strain>
    </source>
</reference>
<accession>A0A0D8ZM03</accession>
<dbReference type="AlphaFoldDB" id="A0A0D8ZM03"/>
<dbReference type="OrthoDB" id="512705at2"/>
<protein>
    <recommendedName>
        <fullName evidence="3">DUF1822 domain-containing protein</fullName>
    </recommendedName>
</protein>
<sequence length="362" mass="41058">MTYNSDDLNQLKTFWKTVETELVELQLPIPSKPQFPPGAVPIPISSTARQKAERMASLCRNSDRRETMRRNLLATIAVHDYLRLQGYLPDLEASDCWNPILGRTGEVADLVVSQIGRLECCAMKPGQLTCPVPSEGQFGRSGYVAVEMDEEGRWGWLLGFIPSRDEVNPIEILSRKELYSIDEFGVKFAPNAVAESPLNQLKPITDFPEALNQLQQPSKNTVNLRQWLNNYIEEGWQKLETLFSPEELTPAFIMRSSLIERGKQICLATQVIKQSIILIVKLNPQSEKDTNIIVEVRPQSGQLYLPNMLQVKILNENQTAVMQATTSSTNRNIRFDFNAEPEERFSIQMILGETSVIEDFEI</sequence>
<proteinExistence type="predicted"/>
<evidence type="ECO:0000313" key="2">
    <source>
        <dbReference type="Proteomes" id="UP000032452"/>
    </source>
</evidence>
<keyword evidence="2" id="KW-1185">Reference proteome</keyword>